<gene>
    <name evidence="7" type="ORF">F7Q99_28170</name>
</gene>
<dbReference type="RefSeq" id="WP_153466779.1">
    <property type="nucleotide sequence ID" value="NZ_WBOF01000002.1"/>
</dbReference>
<reference evidence="7 8" key="1">
    <citation type="submission" date="2019-09" db="EMBL/GenBank/DDBJ databases">
        <title>Genome Sequences of Streptomyces kaniharaensis ATCC 21070.</title>
        <authorList>
            <person name="Zhu W."/>
            <person name="De Crecy-Lagard V."/>
            <person name="Richards N.G."/>
        </authorList>
    </citation>
    <scope>NUCLEOTIDE SEQUENCE [LARGE SCALE GENOMIC DNA]</scope>
    <source>
        <strain evidence="7 8">SF-557</strain>
    </source>
</reference>
<feature type="transmembrane region" description="Helical" evidence="5">
    <location>
        <begin position="73"/>
        <end position="95"/>
    </location>
</feature>
<evidence type="ECO:0000259" key="6">
    <source>
        <dbReference type="Pfam" id="PF07730"/>
    </source>
</evidence>
<keyword evidence="3" id="KW-0902">Two-component regulatory system</keyword>
<dbReference type="AlphaFoldDB" id="A0A6N7L0D0"/>
<proteinExistence type="predicted"/>
<feature type="transmembrane region" description="Helical" evidence="5">
    <location>
        <begin position="143"/>
        <end position="163"/>
    </location>
</feature>
<feature type="transmembrane region" description="Helical" evidence="5">
    <location>
        <begin position="115"/>
        <end position="136"/>
    </location>
</feature>
<dbReference type="SUPFAM" id="SSF55874">
    <property type="entry name" value="ATPase domain of HSP90 chaperone/DNA topoisomerase II/histidine kinase"/>
    <property type="match status" value="1"/>
</dbReference>
<feature type="compositionally biased region" description="Basic and acidic residues" evidence="4">
    <location>
        <begin position="376"/>
        <end position="391"/>
    </location>
</feature>
<dbReference type="Gene3D" id="1.20.5.1930">
    <property type="match status" value="1"/>
</dbReference>
<dbReference type="Pfam" id="PF07730">
    <property type="entry name" value="HisKA_3"/>
    <property type="match status" value="1"/>
</dbReference>
<feature type="transmembrane region" description="Helical" evidence="5">
    <location>
        <begin position="12"/>
        <end position="33"/>
    </location>
</feature>
<dbReference type="PANTHER" id="PTHR24421">
    <property type="entry name" value="NITRATE/NITRITE SENSOR PROTEIN NARX-RELATED"/>
    <property type="match status" value="1"/>
</dbReference>
<keyword evidence="2 7" id="KW-0418">Kinase</keyword>
<dbReference type="GO" id="GO:0016020">
    <property type="term" value="C:membrane"/>
    <property type="evidence" value="ECO:0007669"/>
    <property type="project" value="InterPro"/>
</dbReference>
<dbReference type="InterPro" id="IPR011712">
    <property type="entry name" value="Sig_transdc_His_kin_sub3_dim/P"/>
</dbReference>
<keyword evidence="8" id="KW-1185">Reference proteome</keyword>
<dbReference type="CDD" id="cd16917">
    <property type="entry name" value="HATPase_UhpB-NarQ-NarX-like"/>
    <property type="match status" value="1"/>
</dbReference>
<dbReference type="PANTHER" id="PTHR24421:SF63">
    <property type="entry name" value="SENSOR HISTIDINE KINASE DESK"/>
    <property type="match status" value="1"/>
</dbReference>
<feature type="domain" description="Signal transduction histidine kinase subgroup 3 dimerisation and phosphoacceptor" evidence="6">
    <location>
        <begin position="182"/>
        <end position="248"/>
    </location>
</feature>
<evidence type="ECO:0000256" key="4">
    <source>
        <dbReference type="SAM" id="MobiDB-lite"/>
    </source>
</evidence>
<evidence type="ECO:0000256" key="5">
    <source>
        <dbReference type="SAM" id="Phobius"/>
    </source>
</evidence>
<evidence type="ECO:0000313" key="7">
    <source>
        <dbReference type="EMBL" id="MQS16018.1"/>
    </source>
</evidence>
<feature type="transmembrane region" description="Helical" evidence="5">
    <location>
        <begin position="39"/>
        <end position="61"/>
    </location>
</feature>
<evidence type="ECO:0000313" key="8">
    <source>
        <dbReference type="Proteomes" id="UP000450000"/>
    </source>
</evidence>
<keyword evidence="5" id="KW-0812">Transmembrane</keyword>
<dbReference type="InterPro" id="IPR050482">
    <property type="entry name" value="Sensor_HK_TwoCompSys"/>
</dbReference>
<feature type="region of interest" description="Disordered" evidence="4">
    <location>
        <begin position="370"/>
        <end position="391"/>
    </location>
</feature>
<protein>
    <submittedName>
        <fullName evidence="7">Sensor histidine kinase</fullName>
    </submittedName>
</protein>
<organism evidence="7 8">
    <name type="scientific">Streptomyces kaniharaensis</name>
    <dbReference type="NCBI Taxonomy" id="212423"/>
    <lineage>
        <taxon>Bacteria</taxon>
        <taxon>Bacillati</taxon>
        <taxon>Actinomycetota</taxon>
        <taxon>Actinomycetes</taxon>
        <taxon>Kitasatosporales</taxon>
        <taxon>Streptomycetaceae</taxon>
        <taxon>Streptomyces</taxon>
    </lineage>
</organism>
<name>A0A6N7L0D0_9ACTN</name>
<dbReference type="Gene3D" id="3.30.565.10">
    <property type="entry name" value="Histidine kinase-like ATPase, C-terminal domain"/>
    <property type="match status" value="1"/>
</dbReference>
<evidence type="ECO:0000256" key="2">
    <source>
        <dbReference type="ARBA" id="ARBA00022777"/>
    </source>
</evidence>
<keyword evidence="1" id="KW-0808">Transferase</keyword>
<comment type="caution">
    <text evidence="7">The sequence shown here is derived from an EMBL/GenBank/DDBJ whole genome shotgun (WGS) entry which is preliminary data.</text>
</comment>
<dbReference type="OrthoDB" id="5241784at2"/>
<evidence type="ECO:0000256" key="1">
    <source>
        <dbReference type="ARBA" id="ARBA00022679"/>
    </source>
</evidence>
<sequence length="391" mass="41433">MRARTPAAVARIVAWLILLTAAVFLAEGLMLWLRHRPSLGLVCLAAVGVPAFAVTFARTVHDVVARGGARDRHLLDVAICTSVAFALLLLLGGAWGALPSLAACAAVVSLSARRAVWAATGILLATALSDLLLGLPAGVLIDVVVRSAVTVAVVGALGLLPLFTREIHDNRAELARLAVLEERLRFARDLHDVLGHGLSVVGMKLEVSLLLLRNDPDRARTEIEQALGVSRESVSDLRSLVRGYRQPSLESELEGVRSVLHSAGIACRTDQVPPGVPQPLQDVAGWVVREGVTNVLRHSTATECRIKLRVDDGRLLVEVANDRARPTGAADGNGLHGLRERLTDLGGELTAGPDGAGGFRVLAHAPLNHTVPGPAVRDRATHERTTQRGPA</sequence>
<dbReference type="InterPro" id="IPR036890">
    <property type="entry name" value="HATPase_C_sf"/>
</dbReference>
<keyword evidence="5" id="KW-1133">Transmembrane helix</keyword>
<dbReference type="GO" id="GO:0046983">
    <property type="term" value="F:protein dimerization activity"/>
    <property type="evidence" value="ECO:0007669"/>
    <property type="project" value="InterPro"/>
</dbReference>
<evidence type="ECO:0000256" key="3">
    <source>
        <dbReference type="ARBA" id="ARBA00023012"/>
    </source>
</evidence>
<dbReference type="Proteomes" id="UP000450000">
    <property type="component" value="Unassembled WGS sequence"/>
</dbReference>
<dbReference type="GO" id="GO:0000155">
    <property type="term" value="F:phosphorelay sensor kinase activity"/>
    <property type="evidence" value="ECO:0007669"/>
    <property type="project" value="InterPro"/>
</dbReference>
<dbReference type="EMBL" id="WBOF01000002">
    <property type="protein sequence ID" value="MQS16018.1"/>
    <property type="molecule type" value="Genomic_DNA"/>
</dbReference>
<accession>A0A6N7L0D0</accession>
<keyword evidence="5" id="KW-0472">Membrane</keyword>